<evidence type="ECO:0000313" key="3">
    <source>
        <dbReference type="EMBL" id="CCA19111.1"/>
    </source>
</evidence>
<dbReference type="InterPro" id="IPR050164">
    <property type="entry name" value="Peptidase_C19"/>
</dbReference>
<accession>F0WD39</accession>
<dbReference type="PROSITE" id="PS50235">
    <property type="entry name" value="USP_3"/>
    <property type="match status" value="1"/>
</dbReference>
<sequence length="2874" mass="328062">MHYEYVHALEITYDNALVVGGDYHRVTTPNGTAAEIAPKTYLWYKYSCHQDSLGPKANISADNSSTTDSGRNSIPPTSLKSERHPADGITALHVGSTNPIAARTSERNVYWVKLEKAIDPINGVYLWYRRHSFAEIQSWFNELSKASKEDLKAHDAISDKLPIKEMYILHDIKQLSTMRLQFLPVFETNAKSLEKDKVLTSFQSYLCYHRMSVEDCDSSNWTLQSQEIGIWIDIYDQITSKWKIGQIVYKSANQVRVSISSWGAKRLQEEVLTLFPVTGTKKPMYGSRITNRTAKLGTHTFIQLAPTYPAMRKQGSVWDLRNGISSIQSTQQEMDNRFFRYFREISSQAEKPNSKFERNNFATSKVYLARVLLPFVEKSLVSQYTSADFVPAMHQLHQQVVQKCTPLLLLLSTYFQSSNSNILNLQHSAPGNTIETEANERMTNLKSIQQLLLCLLRILLNGYESCAYFYLKYLQTESTGNSVKSSRHPTRSSYYIALVDLFLQHGGIQLLLHRTTQESVTLDEIALYLLILENMKPHLQKRTQTDESSVTKSLNQYRHAIYCRLSRLSALEIRDEMELVHYLLKKLRAVYADDELLREVCDPDTLTDRKKLLDVFRLDAEEPLRFKAIHELFELELAKQLICCPFLQQRLGGLSCLTEMVNTVAMKRDCLGQKRRNLSVKAAVSNDISRSNSEQLDSSTSVRNCILGDWVSHSQVLEVILGDPVSCKHYGLRQDGGHLEILKRAKTLLETVASLDLLTEAHLVLLWRTAVRQLRTDRKFLLEMILSVVESAGNADLLDIVAVLLTQIPVNAYDDITLQFLLQVVAQASRQTIEIEAGQKRSFSLMPARSNKLKSSVQAIQKELETLNKVISLSCSLLWNCVMQQAQETSSQKRFGRECRAAFASVLCFLHRLWASPSMATSGTTETAGKEQQQLVLDYVLEAVAGVRQSREVLRALGLLHGILEANSTDLDALFHSWNERDASVKVSHQLYALVLAQTSKTNDEQSFSSISAHSCDLEANFLAEFLTKKTEFMDAIWEELERFMATEEYVDVFHTHLWYLGYFIQKLGVKDVQFHSIAGIWALVRPSEKQVFLSWLYHMLPCSISSDFNDTFLSIDTISRFFHTINAQLAATEADSAWFSFSSISVCGFWVFERLFRLVHTKRLRGSETAFQVETLDLEGLESLFSIAQNALDPNVCVLAARYLIYLYTHTGSKLVRREVWQEFVQNCMDRLERAAEALDAENPPVRQVHRLLGMLATFLWHCVAEGTVPSTDSNAEEILVHVQTQEGREAAPLRYHVRKSTLIASLRDRIATDMTHPGDRVRLVNALGTTLTVVGHDKCTLEAARVFPGAGDLGKKSVVQAILLRRTEYDTAGHVTRPLARDIVHANAGKHARKPVNLGRSEWEKDVWAAKSHILNASARMQLLLELLSFPNDSISEQAFKVLSLLPPCQTMEKQLQTLNHSLGIDGEIELFPTQFDWQSLLDVTTPPLLLYQLEMVETLDLQERETDAKSTIEDAFPQLETHVGVQFASQGQRNAWTTSFLKLGGRQHLETFLLQMDAKRIETASALTLLCISKLSKLLRHFVLAEEASMDHTSRFATHVASLLPAFPTSETEETQRPERIISSPMEQALLSAVPKLKDTDDVYSEPLGVFATLRMMSLLAAYLKHITEVPMDTVLELLFHSKREPVRTHAARLILSVSLDHRDALYGHKMLTILSEYDRNVHHREYYTVYALLIANASNLKEFPFLPACERLFSRLKDMEIPSLTCEAADNSNDAMLEALLHTILVVYRHIPPILAGRWDVPYRGRSLREVVSTTLDAQGAIQELFHQCLFSFSGNMSTQPKCRTDVTREMAFDLLLEMCLENTSGLQRVLSCLNAQHALGSTNTRSRRKKADAKPEHPHGRFVGLKNSGCTCYLNASMQAFFMMPRFRKAVLCLESSEKGSKRLVFELQSLFAHLEALAKPYFSPKAFIGALHSWEGDTIDVMEQQDASEFLTLFFQQMEAEMNGSVHGNTGRNGMEGRLLERFFGGMYSNELVAQGNRYSERLEPFHFLSVPVRDRKTLTEALTSLFEGDVVEYTWEGRDDHVTLDTVKRLSICRLPEILIIHLKRFEYDLERGMRIKVHDRLEFPMILDMFPFTKHAQNAQRTTLDACGALEYEFLGTVVHMGTAHSGHYYSILREESGEWYEFNDTMVTPFDASRIPSECFGNSDSQSIKKRSSFMLFYTRIPGRVASETPTFRKRMGVVAYVALFCVRLRRKAWSNLEYLRQMSSKSLPLKISQQIQAENELFWLKKYIWDTKYLQFTFRLLRNCLMDTSGSPVTDEMLQNETQTLRFEPVEARFLALQVATKFVFGTLHQSGDVTLMLGWRPLLKALYYEESEGCEWFLNALFEHNRLILELLIAHADIQIRDLMFVALREAIMTATQAIPSTDPGSKSSVSYGIALYQNGGEQPQPERDGNLQLPLSFEFVYALLKLMPWLLTVPVDHHRQYLKLLHHFISAGRNECKFLIVNNGIGAIISLLCGGSHAHALLASEFEQSKIRHVSKSLELSEILLKLLSLLLRCCEPPVMDASVRTLPPNLAQDHFQVPSSDRDILLQTNRWYVLLIQRASQFSRETKSLEQIVMHLCWESRQMTSRFMERIMNGIETQDDQDIKPYFRTLNSIFRVRDSIAGERIQDGMTRLIAVLASQQRYYRATEVAIDMLTRLAKRHPRVLKWLRENRTSCLWMTKWLHGHRGANGYLQQHQTILVKPNSTSPWSTVSVSNRGLVRSVERAISRLLPRLEGVLDPEMRVEYFYDSDDNPERLVGKRVRVKWAKDKWYEGRVDRFNEGTYEHFIVYDDGDKRNYRMSDKVFYIVDNEKSLVSSISPSPP</sequence>
<feature type="compositionally biased region" description="Polar residues" evidence="1">
    <location>
        <begin position="60"/>
        <end position="79"/>
    </location>
</feature>
<dbReference type="InterPro" id="IPR001394">
    <property type="entry name" value="Peptidase_C19_UCH"/>
</dbReference>
<organism evidence="3">
    <name type="scientific">Albugo laibachii Nc14</name>
    <dbReference type="NCBI Taxonomy" id="890382"/>
    <lineage>
        <taxon>Eukaryota</taxon>
        <taxon>Sar</taxon>
        <taxon>Stramenopiles</taxon>
        <taxon>Oomycota</taxon>
        <taxon>Peronosporomycetes</taxon>
        <taxon>Albuginales</taxon>
        <taxon>Albuginaceae</taxon>
        <taxon>Albugo</taxon>
    </lineage>
</organism>
<dbReference type="InterPro" id="IPR016024">
    <property type="entry name" value="ARM-type_fold"/>
</dbReference>
<reference evidence="3" key="2">
    <citation type="submission" date="2011-02" db="EMBL/GenBank/DDBJ databases">
        <authorList>
            <person name="MacLean D."/>
        </authorList>
    </citation>
    <scope>NUCLEOTIDE SEQUENCE</scope>
</reference>
<keyword evidence="3" id="KW-0378">Hydrolase</keyword>
<dbReference type="GO" id="GO:0005634">
    <property type="term" value="C:nucleus"/>
    <property type="evidence" value="ECO:0007669"/>
    <property type="project" value="TreeGrafter"/>
</dbReference>
<dbReference type="GO" id="GO:0004843">
    <property type="term" value="F:cysteine-type deubiquitinase activity"/>
    <property type="evidence" value="ECO:0007669"/>
    <property type="project" value="InterPro"/>
</dbReference>
<dbReference type="GO" id="GO:0006508">
    <property type="term" value="P:proteolysis"/>
    <property type="evidence" value="ECO:0007669"/>
    <property type="project" value="UniProtKB-KW"/>
</dbReference>
<feature type="domain" description="USP" evidence="2">
    <location>
        <begin position="1908"/>
        <end position="2230"/>
    </location>
</feature>
<dbReference type="Gene3D" id="2.30.30.140">
    <property type="match status" value="1"/>
</dbReference>
<dbReference type="SUPFAM" id="SSF54001">
    <property type="entry name" value="Cysteine proteinases"/>
    <property type="match status" value="1"/>
</dbReference>
<dbReference type="EMBL" id="FR824109">
    <property type="protein sequence ID" value="CCA19111.1"/>
    <property type="molecule type" value="Genomic_DNA"/>
</dbReference>
<keyword evidence="3" id="KW-0645">Protease</keyword>
<evidence type="ECO:0000259" key="2">
    <source>
        <dbReference type="PROSITE" id="PS50235"/>
    </source>
</evidence>
<dbReference type="InterPro" id="IPR028889">
    <property type="entry name" value="USP"/>
</dbReference>
<dbReference type="InterPro" id="IPR038765">
    <property type="entry name" value="Papain-like_cys_pep_sf"/>
</dbReference>
<feature type="region of interest" description="Disordered" evidence="1">
    <location>
        <begin position="57"/>
        <end position="86"/>
    </location>
</feature>
<reference evidence="3" key="1">
    <citation type="journal article" date="2011" name="PLoS Biol.">
        <title>Gene gain and loss during evolution of obligate parasitism in the white rust pathogen of Arabidopsis thaliana.</title>
        <authorList>
            <person name="Kemen E."/>
            <person name="Gardiner A."/>
            <person name="Schultz-Larsen T."/>
            <person name="Kemen A.C."/>
            <person name="Balmuth A.L."/>
            <person name="Robert-Seilaniantz A."/>
            <person name="Bailey K."/>
            <person name="Holub E."/>
            <person name="Studholme D.J."/>
            <person name="Maclean D."/>
            <person name="Jones J.D."/>
        </authorList>
    </citation>
    <scope>NUCLEOTIDE SEQUENCE</scope>
</reference>
<feature type="region of interest" description="Disordered" evidence="1">
    <location>
        <begin position="1886"/>
        <end position="1905"/>
    </location>
</feature>
<protein>
    <submittedName>
        <fullName evidence="3">Ubiquitinspecific protease putative</fullName>
    </submittedName>
</protein>
<dbReference type="SUPFAM" id="SSF48371">
    <property type="entry name" value="ARM repeat"/>
    <property type="match status" value="1"/>
</dbReference>
<dbReference type="Pfam" id="PF00443">
    <property type="entry name" value="UCH"/>
    <property type="match status" value="1"/>
</dbReference>
<evidence type="ECO:0000256" key="1">
    <source>
        <dbReference type="SAM" id="MobiDB-lite"/>
    </source>
</evidence>
<dbReference type="GO" id="GO:0016579">
    <property type="term" value="P:protein deubiquitination"/>
    <property type="evidence" value="ECO:0007669"/>
    <property type="project" value="InterPro"/>
</dbReference>
<gene>
    <name evidence="3" type="primary">AlNc14C64G4560</name>
    <name evidence="3" type="ORF">ALNC14_052540</name>
</gene>
<name>F0WD39_9STRA</name>
<dbReference type="GO" id="GO:0005829">
    <property type="term" value="C:cytosol"/>
    <property type="evidence" value="ECO:0007669"/>
    <property type="project" value="TreeGrafter"/>
</dbReference>
<dbReference type="CDD" id="cd20404">
    <property type="entry name" value="Tudor_Agenet_AtEML-like"/>
    <property type="match status" value="1"/>
</dbReference>
<proteinExistence type="predicted"/>
<dbReference type="HOGENOM" id="CLU_000147_0_0_1"/>
<dbReference type="PANTHER" id="PTHR24006">
    <property type="entry name" value="UBIQUITIN CARBOXYL-TERMINAL HYDROLASE"/>
    <property type="match status" value="1"/>
</dbReference>
<dbReference type="Gene3D" id="3.90.70.10">
    <property type="entry name" value="Cysteine proteinases"/>
    <property type="match status" value="1"/>
</dbReference>